<dbReference type="Proteomes" id="UP000268623">
    <property type="component" value="Unassembled WGS sequence"/>
</dbReference>
<proteinExistence type="predicted"/>
<dbReference type="EMBL" id="QWDD01000001">
    <property type="protein sequence ID" value="RNJ51231.1"/>
    <property type="molecule type" value="Genomic_DNA"/>
</dbReference>
<dbReference type="RefSeq" id="WP_123177105.1">
    <property type="nucleotide sequence ID" value="NZ_QWDD01000001.1"/>
</dbReference>
<reference evidence="1 2" key="1">
    <citation type="submission" date="2018-08" db="EMBL/GenBank/DDBJ databases">
        <title>Genome sequence of Methylocystis hirsuta CSC1, a methanotroph able to accumulate PHAs.</title>
        <authorList>
            <person name="Bordel S."/>
            <person name="Rodriguez E."/>
            <person name="Gancedo J."/>
            <person name="Munoz R."/>
        </authorList>
    </citation>
    <scope>NUCLEOTIDE SEQUENCE [LARGE SCALE GENOMIC DNA]</scope>
    <source>
        <strain evidence="1 2">CSC1</strain>
    </source>
</reference>
<organism evidence="1 2">
    <name type="scientific">Methylocystis hirsuta</name>
    <dbReference type="NCBI Taxonomy" id="369798"/>
    <lineage>
        <taxon>Bacteria</taxon>
        <taxon>Pseudomonadati</taxon>
        <taxon>Pseudomonadota</taxon>
        <taxon>Alphaproteobacteria</taxon>
        <taxon>Hyphomicrobiales</taxon>
        <taxon>Methylocystaceae</taxon>
        <taxon>Methylocystis</taxon>
    </lineage>
</organism>
<evidence type="ECO:0000313" key="2">
    <source>
        <dbReference type="Proteomes" id="UP000268623"/>
    </source>
</evidence>
<protein>
    <submittedName>
        <fullName evidence="1">Uncharacterized protein</fullName>
    </submittedName>
</protein>
<comment type="caution">
    <text evidence="1">The sequence shown here is derived from an EMBL/GenBank/DDBJ whole genome shotgun (WGS) entry which is preliminary data.</text>
</comment>
<name>A0A3M9XT79_9HYPH</name>
<dbReference type="OrthoDB" id="9807072at2"/>
<keyword evidence="2" id="KW-1185">Reference proteome</keyword>
<accession>A0A3M9XT79</accession>
<evidence type="ECO:0000313" key="1">
    <source>
        <dbReference type="EMBL" id="RNJ51231.1"/>
    </source>
</evidence>
<sequence>MTAIVARMIEDGDPLVFDVTVRDQGSETQHRVTLSRKDLQRLGGGADAQRFIDAAFRFLLDREAKESILARFDVSVVAGYFPEFEQKLPDYLALKRHCDRK</sequence>
<dbReference type="AlphaFoldDB" id="A0A3M9XT79"/>
<gene>
    <name evidence="1" type="ORF">D1O30_18140</name>
</gene>